<feature type="domain" description="CBF1-interacting co-repressor CIR N-terminal" evidence="2">
    <location>
        <begin position="10"/>
        <end position="46"/>
    </location>
</feature>
<dbReference type="Proteomes" id="UP000799778">
    <property type="component" value="Unassembled WGS sequence"/>
</dbReference>
<feature type="compositionally biased region" description="Basic residues" evidence="1">
    <location>
        <begin position="276"/>
        <end position="286"/>
    </location>
</feature>
<feature type="compositionally biased region" description="Basic and acidic residues" evidence="1">
    <location>
        <begin position="33"/>
        <end position="47"/>
    </location>
</feature>
<feature type="compositionally biased region" description="Basic and acidic residues" evidence="1">
    <location>
        <begin position="142"/>
        <end position="154"/>
    </location>
</feature>
<dbReference type="EMBL" id="ML978073">
    <property type="protein sequence ID" value="KAF2012297.1"/>
    <property type="molecule type" value="Genomic_DNA"/>
</dbReference>
<gene>
    <name evidence="3" type="ORF">BU24DRAFT_426158</name>
</gene>
<dbReference type="InterPro" id="IPR039875">
    <property type="entry name" value="LENG1-like"/>
</dbReference>
<dbReference type="PANTHER" id="PTHR22093:SF0">
    <property type="entry name" value="LEUKOCYTE RECEPTOR CLUSTER MEMBER 1"/>
    <property type="match status" value="1"/>
</dbReference>
<protein>
    <recommendedName>
        <fullName evidence="2">CBF1-interacting co-repressor CIR N-terminal domain-containing protein</fullName>
    </recommendedName>
</protein>
<evidence type="ECO:0000313" key="4">
    <source>
        <dbReference type="Proteomes" id="UP000799778"/>
    </source>
</evidence>
<dbReference type="SMART" id="SM01083">
    <property type="entry name" value="Cir_N"/>
    <property type="match status" value="1"/>
</dbReference>
<feature type="compositionally biased region" description="Basic and acidic residues" evidence="1">
    <location>
        <begin position="254"/>
        <end position="275"/>
    </location>
</feature>
<dbReference type="OrthoDB" id="2159131at2759"/>
<dbReference type="GeneID" id="54286299"/>
<feature type="compositionally biased region" description="Basic residues" evidence="1">
    <location>
        <begin position="300"/>
        <end position="340"/>
    </location>
</feature>
<feature type="region of interest" description="Disordered" evidence="1">
    <location>
        <begin position="142"/>
        <end position="371"/>
    </location>
</feature>
<proteinExistence type="predicted"/>
<organism evidence="3 4">
    <name type="scientific">Aaosphaeria arxii CBS 175.79</name>
    <dbReference type="NCBI Taxonomy" id="1450172"/>
    <lineage>
        <taxon>Eukaryota</taxon>
        <taxon>Fungi</taxon>
        <taxon>Dikarya</taxon>
        <taxon>Ascomycota</taxon>
        <taxon>Pezizomycotina</taxon>
        <taxon>Dothideomycetes</taxon>
        <taxon>Pleosporomycetidae</taxon>
        <taxon>Pleosporales</taxon>
        <taxon>Pleosporales incertae sedis</taxon>
        <taxon>Aaosphaeria</taxon>
    </lineage>
</organism>
<accession>A0A6A5XHG6</accession>
<feature type="compositionally biased region" description="Basic and acidic residues" evidence="1">
    <location>
        <begin position="341"/>
        <end position="371"/>
    </location>
</feature>
<keyword evidence="4" id="KW-1185">Reference proteome</keyword>
<feature type="compositionally biased region" description="Basic and acidic residues" evidence="1">
    <location>
        <begin position="64"/>
        <end position="80"/>
    </location>
</feature>
<feature type="compositionally biased region" description="Basic and acidic residues" evidence="1">
    <location>
        <begin position="219"/>
        <end position="228"/>
    </location>
</feature>
<dbReference type="InterPro" id="IPR019339">
    <property type="entry name" value="CIR_N_dom"/>
</dbReference>
<evidence type="ECO:0000256" key="1">
    <source>
        <dbReference type="SAM" id="MobiDB-lite"/>
    </source>
</evidence>
<feature type="region of interest" description="Disordered" evidence="1">
    <location>
        <begin position="33"/>
        <end position="130"/>
    </location>
</feature>
<evidence type="ECO:0000259" key="2">
    <source>
        <dbReference type="SMART" id="SM01083"/>
    </source>
</evidence>
<dbReference type="PANTHER" id="PTHR22093">
    <property type="entry name" value="LEUKOCYTE RECEPTOR CLUSTER LRC MEMBER 1"/>
    <property type="match status" value="1"/>
</dbReference>
<dbReference type="AlphaFoldDB" id="A0A6A5XHG6"/>
<evidence type="ECO:0000313" key="3">
    <source>
        <dbReference type="EMBL" id="KAF2012297.1"/>
    </source>
</evidence>
<dbReference type="RefSeq" id="XP_033380636.1">
    <property type="nucleotide sequence ID" value="XM_033528902.1"/>
</dbReference>
<sequence length="371" mass="44009">MPLHLLGKKSWNVYNPAAIARVKADEAAAAAREAAEEQRMQEVDAARRAAILRGQTPPPLPDEESTHNERRPEREKDGRERKRRRLHGEDDTDRDIRLARVTTGPKDEETVSTLKLRRPESDAPLTDHAGNINLFPIDLKEAGKREKNEEAEKERKKKERAFEDQYTMRFSNAAGQKGTLQQPWYATADNSRDDPNTKSGDQTIAYAGFETKDVWGNTDPRRKEREQARMASNDPLAFMNKAQVQLKKSKADRKKWAEDRDRELRGMRLAEEREHRRERHTKRRHRREDDDDLTDDTSRERHRRDHSSKDRHRQRSHSHDRRRHDRKSSHRDRKRSRSRSRSRDREHHKKKDDMKSRRNDRHGDVREEHRT</sequence>
<feature type="compositionally biased region" description="Polar residues" evidence="1">
    <location>
        <begin position="168"/>
        <end position="184"/>
    </location>
</feature>
<reference evidence="3" key="1">
    <citation type="journal article" date="2020" name="Stud. Mycol.">
        <title>101 Dothideomycetes genomes: a test case for predicting lifestyles and emergence of pathogens.</title>
        <authorList>
            <person name="Haridas S."/>
            <person name="Albert R."/>
            <person name="Binder M."/>
            <person name="Bloem J."/>
            <person name="Labutti K."/>
            <person name="Salamov A."/>
            <person name="Andreopoulos B."/>
            <person name="Baker S."/>
            <person name="Barry K."/>
            <person name="Bills G."/>
            <person name="Bluhm B."/>
            <person name="Cannon C."/>
            <person name="Castanera R."/>
            <person name="Culley D."/>
            <person name="Daum C."/>
            <person name="Ezra D."/>
            <person name="Gonzalez J."/>
            <person name="Henrissat B."/>
            <person name="Kuo A."/>
            <person name="Liang C."/>
            <person name="Lipzen A."/>
            <person name="Lutzoni F."/>
            <person name="Magnuson J."/>
            <person name="Mondo S."/>
            <person name="Nolan M."/>
            <person name="Ohm R."/>
            <person name="Pangilinan J."/>
            <person name="Park H.-J."/>
            <person name="Ramirez L."/>
            <person name="Alfaro M."/>
            <person name="Sun H."/>
            <person name="Tritt A."/>
            <person name="Yoshinaga Y."/>
            <person name="Zwiers L.-H."/>
            <person name="Turgeon B."/>
            <person name="Goodwin S."/>
            <person name="Spatafora J."/>
            <person name="Crous P."/>
            <person name="Grigoriev I."/>
        </authorList>
    </citation>
    <scope>NUCLEOTIDE SEQUENCE</scope>
    <source>
        <strain evidence="3">CBS 175.79</strain>
    </source>
</reference>
<name>A0A6A5XHG6_9PLEO</name>